<keyword evidence="2" id="KW-1185">Reference proteome</keyword>
<evidence type="ECO:0000313" key="2">
    <source>
        <dbReference type="Proteomes" id="UP001597361"/>
    </source>
</evidence>
<keyword evidence="1" id="KW-0378">Hydrolase</keyword>
<name>A0ABW4VQG0_9BACT</name>
<dbReference type="EMBL" id="JBHUHR010000046">
    <property type="protein sequence ID" value="MFD2037038.1"/>
    <property type="molecule type" value="Genomic_DNA"/>
</dbReference>
<accession>A0ABW4VQG0</accession>
<comment type="caution">
    <text evidence="1">The sequence shown here is derived from an EMBL/GenBank/DDBJ whole genome shotgun (WGS) entry which is preliminary data.</text>
</comment>
<gene>
    <name evidence="1" type="ORF">ACFSKL_19705</name>
</gene>
<protein>
    <submittedName>
        <fullName evidence="1">Acyloxyacyl hydrolase</fullName>
    </submittedName>
</protein>
<organism evidence="1 2">
    <name type="scientific">Belliella marina</name>
    <dbReference type="NCBI Taxonomy" id="1644146"/>
    <lineage>
        <taxon>Bacteria</taxon>
        <taxon>Pseudomonadati</taxon>
        <taxon>Bacteroidota</taxon>
        <taxon>Cytophagia</taxon>
        <taxon>Cytophagales</taxon>
        <taxon>Cyclobacteriaceae</taxon>
        <taxon>Belliella</taxon>
    </lineage>
</organism>
<dbReference type="Gene3D" id="2.40.160.20">
    <property type="match status" value="1"/>
</dbReference>
<dbReference type="RefSeq" id="WP_376888609.1">
    <property type="nucleotide sequence ID" value="NZ_JBHUHR010000046.1"/>
</dbReference>
<dbReference type="InterPro" id="IPR018550">
    <property type="entry name" value="Lipid-A_deacylase-rel"/>
</dbReference>
<dbReference type="Proteomes" id="UP001597361">
    <property type="component" value="Unassembled WGS sequence"/>
</dbReference>
<sequence>MSKSLGSTIVHNSEVSPVKGYPRFYKFDYFSRLNTKEYHDHMNNPIAGVSFTYLDHDNALVGRSYAISGFLQPIIKAWGRSEVSYKVSLGLAYVENPFDPVKNDLQKAIGSNVNYFVEAQLVYNYSLTDKLGLSTHAGLTHISNAARRLPNSGLNIVFAGFGMNYQIAEENPKAFEKVNQKMLDYKLGKINHAIYLRSGVKSIRALDFAVFPAYGINYTSSFRYSPIGSWTAGLDLDYNVGYIRERQARVDEFGQIGSFDRWRTGFAVGHDLHMNKLVFLTQFATYLKRPDETHKLFYQRYGLKYHLSSSWLVAATLKAHGGRADYMEWTLGYIF</sequence>
<evidence type="ECO:0000313" key="1">
    <source>
        <dbReference type="EMBL" id="MFD2037038.1"/>
    </source>
</evidence>
<dbReference type="Pfam" id="PF09411">
    <property type="entry name" value="PagL"/>
    <property type="match status" value="1"/>
</dbReference>
<dbReference type="GO" id="GO:0016787">
    <property type="term" value="F:hydrolase activity"/>
    <property type="evidence" value="ECO:0007669"/>
    <property type="project" value="UniProtKB-KW"/>
</dbReference>
<reference evidence="2" key="1">
    <citation type="journal article" date="2019" name="Int. J. Syst. Evol. Microbiol.">
        <title>The Global Catalogue of Microorganisms (GCM) 10K type strain sequencing project: providing services to taxonomists for standard genome sequencing and annotation.</title>
        <authorList>
            <consortium name="The Broad Institute Genomics Platform"/>
            <consortium name="The Broad Institute Genome Sequencing Center for Infectious Disease"/>
            <person name="Wu L."/>
            <person name="Ma J."/>
        </authorList>
    </citation>
    <scope>NUCLEOTIDE SEQUENCE [LARGE SCALE GENOMIC DNA]</scope>
    <source>
        <strain evidence="2">CGMCC 1.15180</strain>
    </source>
</reference>
<proteinExistence type="predicted"/>